<dbReference type="EMBL" id="JARKIB010000270">
    <property type="protein sequence ID" value="KAJ7717942.1"/>
    <property type="molecule type" value="Genomic_DNA"/>
</dbReference>
<proteinExistence type="predicted"/>
<evidence type="ECO:0000313" key="3">
    <source>
        <dbReference type="Proteomes" id="UP001215598"/>
    </source>
</evidence>
<comment type="caution">
    <text evidence="2">The sequence shown here is derived from an EMBL/GenBank/DDBJ whole genome shotgun (WGS) entry which is preliminary data.</text>
</comment>
<keyword evidence="3" id="KW-1185">Reference proteome</keyword>
<dbReference type="AlphaFoldDB" id="A0AAD7HD93"/>
<feature type="region of interest" description="Disordered" evidence="1">
    <location>
        <begin position="236"/>
        <end position="257"/>
    </location>
</feature>
<evidence type="ECO:0000313" key="2">
    <source>
        <dbReference type="EMBL" id="KAJ7717942.1"/>
    </source>
</evidence>
<evidence type="ECO:0000256" key="1">
    <source>
        <dbReference type="SAM" id="MobiDB-lite"/>
    </source>
</evidence>
<dbReference type="Proteomes" id="UP001215598">
    <property type="component" value="Unassembled WGS sequence"/>
</dbReference>
<gene>
    <name evidence="2" type="ORF">B0H16DRAFT_432698</name>
</gene>
<accession>A0AAD7HD93</accession>
<name>A0AAD7HD93_9AGAR</name>
<reference evidence="2" key="1">
    <citation type="submission" date="2023-03" db="EMBL/GenBank/DDBJ databases">
        <title>Massive genome expansion in bonnet fungi (Mycena s.s.) driven by repeated elements and novel gene families across ecological guilds.</title>
        <authorList>
            <consortium name="Lawrence Berkeley National Laboratory"/>
            <person name="Harder C.B."/>
            <person name="Miyauchi S."/>
            <person name="Viragh M."/>
            <person name="Kuo A."/>
            <person name="Thoen E."/>
            <person name="Andreopoulos B."/>
            <person name="Lu D."/>
            <person name="Skrede I."/>
            <person name="Drula E."/>
            <person name="Henrissat B."/>
            <person name="Morin E."/>
            <person name="Kohler A."/>
            <person name="Barry K."/>
            <person name="LaButti K."/>
            <person name="Morin E."/>
            <person name="Salamov A."/>
            <person name="Lipzen A."/>
            <person name="Mereny Z."/>
            <person name="Hegedus B."/>
            <person name="Baldrian P."/>
            <person name="Stursova M."/>
            <person name="Weitz H."/>
            <person name="Taylor A."/>
            <person name="Grigoriev I.V."/>
            <person name="Nagy L.G."/>
            <person name="Martin F."/>
            <person name="Kauserud H."/>
        </authorList>
    </citation>
    <scope>NUCLEOTIDE SEQUENCE</scope>
    <source>
        <strain evidence="2">CBHHK182m</strain>
    </source>
</reference>
<organism evidence="2 3">
    <name type="scientific">Mycena metata</name>
    <dbReference type="NCBI Taxonomy" id="1033252"/>
    <lineage>
        <taxon>Eukaryota</taxon>
        <taxon>Fungi</taxon>
        <taxon>Dikarya</taxon>
        <taxon>Basidiomycota</taxon>
        <taxon>Agaricomycotina</taxon>
        <taxon>Agaricomycetes</taxon>
        <taxon>Agaricomycetidae</taxon>
        <taxon>Agaricales</taxon>
        <taxon>Marasmiineae</taxon>
        <taxon>Mycenaceae</taxon>
        <taxon>Mycena</taxon>
    </lineage>
</organism>
<protein>
    <submittedName>
        <fullName evidence="2">Uncharacterized protein</fullName>
    </submittedName>
</protein>
<sequence>MRARPKKQFDCLRTFAQTMAHSQSSCPPASSQRRREGTLQISLPSDIRRHGRNTANIPPSDRIPTTPAEDTANISTQRPMALLPTWASVGSVNDHPRTLAQVCVRSSLPSTSRFFGSTRLALGRHPNARLALGHHPNAHLALGHHPNAHLALGHHPNARLALRHHPSARTCHPAHCPSVPLPCSPSTMCVLRDFNPGPCTFWGARVMFPLPYHPLPIRPRVSLGCPYPYTPPRENPSFPANWQDSESRGRKRSGIQY</sequence>